<keyword evidence="4" id="KW-1185">Reference proteome</keyword>
<dbReference type="GO" id="GO:0016740">
    <property type="term" value="F:transferase activity"/>
    <property type="evidence" value="ECO:0007669"/>
    <property type="project" value="UniProtKB-KW"/>
</dbReference>
<reference evidence="3 4" key="1">
    <citation type="submission" date="2020-01" db="EMBL/GenBank/DDBJ databases">
        <authorList>
            <person name="Kim M.K."/>
        </authorList>
    </citation>
    <scope>NUCLEOTIDE SEQUENCE [LARGE SCALE GENOMIC DNA]</scope>
    <source>
        <strain evidence="3 4">172606-1</strain>
    </source>
</reference>
<protein>
    <submittedName>
        <fullName evidence="3">Glycosyltransferase</fullName>
    </submittedName>
</protein>
<dbReference type="KEGG" id="rhoz:GXP67_12925"/>
<feature type="transmembrane region" description="Helical" evidence="1">
    <location>
        <begin position="277"/>
        <end position="296"/>
    </location>
</feature>
<dbReference type="Proteomes" id="UP000480178">
    <property type="component" value="Chromosome"/>
</dbReference>
<dbReference type="PANTHER" id="PTHR43646">
    <property type="entry name" value="GLYCOSYLTRANSFERASE"/>
    <property type="match status" value="1"/>
</dbReference>
<proteinExistence type="predicted"/>
<dbReference type="SUPFAM" id="SSF53448">
    <property type="entry name" value="Nucleotide-diphospho-sugar transferases"/>
    <property type="match status" value="1"/>
</dbReference>
<evidence type="ECO:0000313" key="3">
    <source>
        <dbReference type="EMBL" id="QHT67467.1"/>
    </source>
</evidence>
<dbReference type="EMBL" id="CP048222">
    <property type="protein sequence ID" value="QHT67467.1"/>
    <property type="molecule type" value="Genomic_DNA"/>
</dbReference>
<dbReference type="AlphaFoldDB" id="A0A6C0GHP4"/>
<feature type="transmembrane region" description="Helical" evidence="1">
    <location>
        <begin position="339"/>
        <end position="358"/>
    </location>
</feature>
<dbReference type="InterPro" id="IPR029044">
    <property type="entry name" value="Nucleotide-diphossugar_trans"/>
</dbReference>
<name>A0A6C0GHP4_9BACT</name>
<dbReference type="Gene3D" id="3.90.550.10">
    <property type="entry name" value="Spore Coat Polysaccharide Biosynthesis Protein SpsA, Chain A"/>
    <property type="match status" value="1"/>
</dbReference>
<evidence type="ECO:0000259" key="2">
    <source>
        <dbReference type="Pfam" id="PF00535"/>
    </source>
</evidence>
<dbReference type="PANTHER" id="PTHR43646:SF3">
    <property type="entry name" value="SLR1566 PROTEIN"/>
    <property type="match status" value="1"/>
</dbReference>
<keyword evidence="3" id="KW-0808">Transferase</keyword>
<keyword evidence="1" id="KW-0472">Membrane</keyword>
<sequence>MIAIAILVYCFLVIRFVVTLNNCISKPFLPYSSQPHTELVSILVPARNEALNIPHLLASIQQQEYSNYELIVLDDDSSDETAAIINQFVTTEPRCKLISGKPLPEGWLGKNWACHQLAMLASGKYLLFVDADVRIGEGFIRSAIQEMKRKNLSLLSVFNDQVMLSAGEKMVVPLMHYLLLTLLPLRLVYSTKNHQIAAASGQCMLFEAEAYHTHQFHQQAKAEVVEDIYIMQRVKKAGLTGAACLANGLIHCRMYSSYQEAIAGFSKNLMAGFGNRVWVTSIYIMLITVGYLAFLSPDVTQLFPGRSALFLFYGSVLFFIVSIRVMVSWLSNQNIFVNLWFHPVHMITIQLLLLISIYKRITHTNKWKGRRISTK</sequence>
<accession>A0A6C0GHP4</accession>
<evidence type="ECO:0000313" key="4">
    <source>
        <dbReference type="Proteomes" id="UP000480178"/>
    </source>
</evidence>
<evidence type="ECO:0000256" key="1">
    <source>
        <dbReference type="SAM" id="Phobius"/>
    </source>
</evidence>
<dbReference type="InterPro" id="IPR001173">
    <property type="entry name" value="Glyco_trans_2-like"/>
</dbReference>
<organism evidence="3 4">
    <name type="scientific">Rhodocytophaga rosea</name>
    <dbReference type="NCBI Taxonomy" id="2704465"/>
    <lineage>
        <taxon>Bacteria</taxon>
        <taxon>Pseudomonadati</taxon>
        <taxon>Bacteroidota</taxon>
        <taxon>Cytophagia</taxon>
        <taxon>Cytophagales</taxon>
        <taxon>Rhodocytophagaceae</taxon>
        <taxon>Rhodocytophaga</taxon>
    </lineage>
</organism>
<dbReference type="RefSeq" id="WP_162443496.1">
    <property type="nucleotide sequence ID" value="NZ_CP048222.1"/>
</dbReference>
<dbReference type="CDD" id="cd00761">
    <property type="entry name" value="Glyco_tranf_GTA_type"/>
    <property type="match status" value="1"/>
</dbReference>
<keyword evidence="1" id="KW-1133">Transmembrane helix</keyword>
<gene>
    <name evidence="3" type="ORF">GXP67_12925</name>
</gene>
<keyword evidence="1" id="KW-0812">Transmembrane</keyword>
<feature type="transmembrane region" description="Helical" evidence="1">
    <location>
        <begin position="308"/>
        <end position="327"/>
    </location>
</feature>
<dbReference type="Pfam" id="PF00535">
    <property type="entry name" value="Glycos_transf_2"/>
    <property type="match status" value="1"/>
</dbReference>
<feature type="domain" description="Glycosyltransferase 2-like" evidence="2">
    <location>
        <begin position="41"/>
        <end position="211"/>
    </location>
</feature>